<reference evidence="1" key="2">
    <citation type="journal article" date="2014" name="ISME J.">
        <title>Microbial stratification in low pH oxic and suboxic macroscopic growths along an acid mine drainage.</title>
        <authorList>
            <person name="Mendez-Garcia C."/>
            <person name="Mesa V."/>
            <person name="Sprenger R.R."/>
            <person name="Richter M."/>
            <person name="Diez M.S."/>
            <person name="Solano J."/>
            <person name="Bargiela R."/>
            <person name="Golyshina O.V."/>
            <person name="Manteca A."/>
            <person name="Ramos J.L."/>
            <person name="Gallego J.R."/>
            <person name="Llorente I."/>
            <person name="Martins Dos Santos V.A."/>
            <person name="Jensen O.N."/>
            <person name="Pelaez A.I."/>
            <person name="Sanchez J."/>
            <person name="Ferrer M."/>
        </authorList>
    </citation>
    <scope>NUCLEOTIDE SEQUENCE</scope>
</reference>
<feature type="non-terminal residue" evidence="1">
    <location>
        <position position="154"/>
    </location>
</feature>
<sequence>EGYVFGGGCEFALHCDRVVAALESYVGLVEAGVGLLPAGGGCKEFALRAARESKGDLLASLKDYYLMIATAKVATSAIEARELGFLGAGDVVLFNPYELLYVAKQQALALAETGYRPPLPGRRFPVAGRAGAASIKGQLINLLEVTTSASTTSR</sequence>
<evidence type="ECO:0000313" key="1">
    <source>
        <dbReference type="EMBL" id="EQD41686.1"/>
    </source>
</evidence>
<dbReference type="Gene3D" id="3.90.226.20">
    <property type="match status" value="1"/>
</dbReference>
<feature type="non-terminal residue" evidence="1">
    <location>
        <position position="1"/>
    </location>
</feature>
<comment type="caution">
    <text evidence="1">The sequence shown here is derived from an EMBL/GenBank/DDBJ whole genome shotgun (WGS) entry which is preliminary data.</text>
</comment>
<protein>
    <submittedName>
        <fullName evidence="1">Fusion product of 3-hydroxacyl-CoA dehydrogenase and acyl-CoA-binding protein</fullName>
    </submittedName>
</protein>
<organism evidence="1">
    <name type="scientific">mine drainage metagenome</name>
    <dbReference type="NCBI Taxonomy" id="410659"/>
    <lineage>
        <taxon>unclassified sequences</taxon>
        <taxon>metagenomes</taxon>
        <taxon>ecological metagenomes</taxon>
    </lineage>
</organism>
<proteinExistence type="predicted"/>
<reference evidence="1" key="1">
    <citation type="submission" date="2013-08" db="EMBL/GenBank/DDBJ databases">
        <authorList>
            <person name="Mendez C."/>
            <person name="Richter M."/>
            <person name="Ferrer M."/>
            <person name="Sanchez J."/>
        </authorList>
    </citation>
    <scope>NUCLEOTIDE SEQUENCE</scope>
</reference>
<dbReference type="InterPro" id="IPR029045">
    <property type="entry name" value="ClpP/crotonase-like_dom_sf"/>
</dbReference>
<dbReference type="Pfam" id="PF00378">
    <property type="entry name" value="ECH_1"/>
    <property type="match status" value="1"/>
</dbReference>
<gene>
    <name evidence="1" type="ORF">B2A_10539</name>
</gene>
<dbReference type="EMBL" id="AUZZ01007593">
    <property type="protein sequence ID" value="EQD41686.1"/>
    <property type="molecule type" value="Genomic_DNA"/>
</dbReference>
<dbReference type="InterPro" id="IPR001753">
    <property type="entry name" value="Enoyl-CoA_hydra/iso"/>
</dbReference>
<dbReference type="AlphaFoldDB" id="T0Z164"/>
<dbReference type="SUPFAM" id="SSF52096">
    <property type="entry name" value="ClpP/crotonase"/>
    <property type="match status" value="1"/>
</dbReference>
<name>T0Z164_9ZZZZ</name>
<accession>T0Z164</accession>